<evidence type="ECO:0000313" key="2">
    <source>
        <dbReference type="EMBL" id="CUV02491.1"/>
    </source>
</evidence>
<keyword evidence="1" id="KW-0812">Transmembrane</keyword>
<feature type="transmembrane region" description="Helical" evidence="1">
    <location>
        <begin position="12"/>
        <end position="36"/>
    </location>
</feature>
<keyword evidence="1" id="KW-0472">Membrane</keyword>
<dbReference type="EMBL" id="FAXA01000268">
    <property type="protein sequence ID" value="CUV02491.1"/>
    <property type="molecule type" value="Genomic_DNA"/>
</dbReference>
<evidence type="ECO:0000256" key="1">
    <source>
        <dbReference type="SAM" id="Phobius"/>
    </source>
</evidence>
<accession>A0A160V8Y3</accession>
<proteinExistence type="predicted"/>
<feature type="transmembrane region" description="Helical" evidence="1">
    <location>
        <begin position="157"/>
        <end position="175"/>
    </location>
</feature>
<protein>
    <submittedName>
        <fullName evidence="2">Uncharacterized protein</fullName>
    </submittedName>
</protein>
<gene>
    <name evidence="2" type="ORF">MGWOODY_Clf114</name>
</gene>
<reference evidence="2" key="1">
    <citation type="submission" date="2015-10" db="EMBL/GenBank/DDBJ databases">
        <authorList>
            <person name="Gilbert D.G."/>
        </authorList>
    </citation>
    <scope>NUCLEOTIDE SEQUENCE</scope>
</reference>
<feature type="transmembrane region" description="Helical" evidence="1">
    <location>
        <begin position="73"/>
        <end position="96"/>
    </location>
</feature>
<dbReference type="AlphaFoldDB" id="A0A160V8Y3"/>
<name>A0A160V8Y3_9ZZZZ</name>
<feature type="transmembrane region" description="Helical" evidence="1">
    <location>
        <begin position="117"/>
        <end position="137"/>
    </location>
</feature>
<sequence>MTMAANLQIPSIYRASALWMVMGLFGLALGLLLLVFDGTVFGFVEWMVEISHSGPNTISSETATAVRDGIDTWAWAGFVVAAIALPLGNGSCRVWLTKALSPIAGRQDTDSLPPDRYGPLFFLTLIAVSIFAVMAHWALRTHSDIDWLEGEDGLSEWWSVATYLVAAGLAGATFWALRATKHTKLRYLYLVMAVGFFLGAMEEISWGQRLFGWGTPSAIEQINFQDETTLHNVHFANNIIFEMLFWGSALGMVGGFWRLTANLRGLSDRMRLFLPSLSMAPALMMILVWRTGDIWESANIARLFMDHYNHGPRGSEVPEAMLSLCIIIFTVTNLQKARYLGRQLTTVATGKIEPTKENA</sequence>
<organism evidence="2">
    <name type="scientific">hydrothermal vent metagenome</name>
    <dbReference type="NCBI Taxonomy" id="652676"/>
    <lineage>
        <taxon>unclassified sequences</taxon>
        <taxon>metagenomes</taxon>
        <taxon>ecological metagenomes</taxon>
    </lineage>
</organism>
<keyword evidence="1" id="KW-1133">Transmembrane helix</keyword>
<feature type="transmembrane region" description="Helical" evidence="1">
    <location>
        <begin position="239"/>
        <end position="260"/>
    </location>
</feature>
<feature type="transmembrane region" description="Helical" evidence="1">
    <location>
        <begin position="187"/>
        <end position="206"/>
    </location>
</feature>